<reference evidence="3" key="1">
    <citation type="journal article" date="2020" name="Nature">
        <title>Giant virus diversity and host interactions through global metagenomics.</title>
        <authorList>
            <person name="Schulz F."/>
            <person name="Roux S."/>
            <person name="Paez-Espino D."/>
            <person name="Jungbluth S."/>
            <person name="Walsh D.A."/>
            <person name="Denef V.J."/>
            <person name="McMahon K.D."/>
            <person name="Konstantinidis K.T."/>
            <person name="Eloe-Fadrosh E.A."/>
            <person name="Kyrpides N.C."/>
            <person name="Woyke T."/>
        </authorList>
    </citation>
    <scope>NUCLEOTIDE SEQUENCE</scope>
    <source>
        <strain evidence="3">GVMAG-S-1041349-163</strain>
    </source>
</reference>
<sequence length="649" mass="72643">MEETKCMINGFPKCGTSEYCYSDTGDCFSTSDNGDPNEYDSNIHLIDRNIKLFGSDLITFMNNRLSLYNMGPGNEMNYLYTQGMLEGLKKDELIDIAEDYVTFNVSKYTKTEIINIILSTMVEIDFLCNIRGDIMCNRESSYLPQESIKKLPRGKTREDNDDEEVTRGGKTLFDVAHQSEESESSGKRDMAFLCAQGAQGAQGAQEVVRRSDEQDKLKKELEEEKKKLETMVEKVKEIKELQNKPLEKSRIDHTVPKIKEKIDNIKKEKEAFMEQISDLYVSYIDASKDVKDKKEIWQKIMNFYLIEKDYETSLERYKKLSMDLMDNKSENESLSKVDGTIITLNGVIKTYKDKIEYDQKAIQMISNEKQIYSYSSMEKFNKDDGYVNMIYSGIATASIVGSMIIAAAGIVAAYRALTGGGVGVGVDDITADIDAEPIIAAAGTAGSAAMAAATKMGSAAIAAATKIVPSLAAAATKMAPSVQAFTEGAINAASSTMILPVVVAAGAMGMADMSENIDDLTKLSTINKAIRIVLIQILENRLEGVVDSGKENKEMNEYIEIMNKLEKSLYKMDLTMVKNDLSKDRKKELSKIYNNDIVYFTDRIGENQIYLKSSIDFKETVIKLMSSEIEKNERVEELRKQLDEMVMSK</sequence>
<evidence type="ECO:0000313" key="3">
    <source>
        <dbReference type="EMBL" id="QHU07663.1"/>
    </source>
</evidence>
<proteinExistence type="predicted"/>
<name>A0A6C0JQJ1_9ZZZZ</name>
<accession>A0A6C0JQJ1</accession>
<protein>
    <submittedName>
        <fullName evidence="3">Uncharacterized protein</fullName>
    </submittedName>
</protein>
<dbReference type="EMBL" id="MN740685">
    <property type="protein sequence ID" value="QHU07663.1"/>
    <property type="molecule type" value="Genomic_DNA"/>
</dbReference>
<feature type="compositionally biased region" description="Basic and acidic residues" evidence="2">
    <location>
        <begin position="177"/>
        <end position="187"/>
    </location>
</feature>
<feature type="coiled-coil region" evidence="1">
    <location>
        <begin position="204"/>
        <end position="275"/>
    </location>
</feature>
<feature type="region of interest" description="Disordered" evidence="2">
    <location>
        <begin position="148"/>
        <end position="187"/>
    </location>
</feature>
<dbReference type="AlphaFoldDB" id="A0A6C0JQJ1"/>
<evidence type="ECO:0000256" key="2">
    <source>
        <dbReference type="SAM" id="MobiDB-lite"/>
    </source>
</evidence>
<evidence type="ECO:0000256" key="1">
    <source>
        <dbReference type="SAM" id="Coils"/>
    </source>
</evidence>
<organism evidence="3">
    <name type="scientific">viral metagenome</name>
    <dbReference type="NCBI Taxonomy" id="1070528"/>
    <lineage>
        <taxon>unclassified sequences</taxon>
        <taxon>metagenomes</taxon>
        <taxon>organismal metagenomes</taxon>
    </lineage>
</organism>
<keyword evidence="1" id="KW-0175">Coiled coil</keyword>